<dbReference type="Proteomes" id="UP000654075">
    <property type="component" value="Unassembled WGS sequence"/>
</dbReference>
<feature type="domain" description="RING-type" evidence="5">
    <location>
        <begin position="9"/>
        <end position="54"/>
    </location>
</feature>
<dbReference type="InterPro" id="IPR013083">
    <property type="entry name" value="Znf_RING/FYVE/PHD"/>
</dbReference>
<organism evidence="6 7">
    <name type="scientific">Polarella glacialis</name>
    <name type="common">Dinoflagellate</name>
    <dbReference type="NCBI Taxonomy" id="89957"/>
    <lineage>
        <taxon>Eukaryota</taxon>
        <taxon>Sar</taxon>
        <taxon>Alveolata</taxon>
        <taxon>Dinophyceae</taxon>
        <taxon>Suessiales</taxon>
        <taxon>Suessiaceae</taxon>
        <taxon>Polarella</taxon>
    </lineage>
</organism>
<keyword evidence="1" id="KW-0479">Metal-binding</keyword>
<evidence type="ECO:0000313" key="7">
    <source>
        <dbReference type="Proteomes" id="UP000654075"/>
    </source>
</evidence>
<accession>A0A813GX78</accession>
<protein>
    <recommendedName>
        <fullName evidence="5">RING-type domain-containing protein</fullName>
    </recommendedName>
</protein>
<evidence type="ECO:0000256" key="4">
    <source>
        <dbReference type="PROSITE-ProRule" id="PRU00175"/>
    </source>
</evidence>
<dbReference type="PANTHER" id="PTHR45969">
    <property type="entry name" value="RING ZINC FINGER PROTEIN-RELATED"/>
    <property type="match status" value="1"/>
</dbReference>
<keyword evidence="2 4" id="KW-0863">Zinc-finger</keyword>
<dbReference type="EMBL" id="CAJNNV010029731">
    <property type="protein sequence ID" value="CAE8629874.1"/>
    <property type="molecule type" value="Genomic_DNA"/>
</dbReference>
<keyword evidence="3" id="KW-0862">Zinc</keyword>
<dbReference type="Gene3D" id="3.30.40.10">
    <property type="entry name" value="Zinc/RING finger domain, C3HC4 (zinc finger)"/>
    <property type="match status" value="1"/>
</dbReference>
<dbReference type="SUPFAM" id="SSF57850">
    <property type="entry name" value="RING/U-box"/>
    <property type="match status" value="1"/>
</dbReference>
<dbReference type="Pfam" id="PF13639">
    <property type="entry name" value="zf-RING_2"/>
    <property type="match status" value="1"/>
</dbReference>
<dbReference type="OrthoDB" id="312576at2759"/>
<proteinExistence type="predicted"/>
<dbReference type="PROSITE" id="PS50089">
    <property type="entry name" value="ZF_RING_2"/>
    <property type="match status" value="1"/>
</dbReference>
<keyword evidence="7" id="KW-1185">Reference proteome</keyword>
<gene>
    <name evidence="6" type="ORF">PGLA1383_LOCUS46271</name>
</gene>
<evidence type="ECO:0000256" key="1">
    <source>
        <dbReference type="ARBA" id="ARBA00022723"/>
    </source>
</evidence>
<evidence type="ECO:0000256" key="2">
    <source>
        <dbReference type="ARBA" id="ARBA00022771"/>
    </source>
</evidence>
<evidence type="ECO:0000259" key="5">
    <source>
        <dbReference type="PROSITE" id="PS50089"/>
    </source>
</evidence>
<dbReference type="AlphaFoldDB" id="A0A813GX78"/>
<dbReference type="GO" id="GO:0008270">
    <property type="term" value="F:zinc ion binding"/>
    <property type="evidence" value="ECO:0007669"/>
    <property type="project" value="UniProtKB-KW"/>
</dbReference>
<dbReference type="InterPro" id="IPR001841">
    <property type="entry name" value="Znf_RING"/>
</dbReference>
<evidence type="ECO:0000313" key="6">
    <source>
        <dbReference type="EMBL" id="CAE8629874.1"/>
    </source>
</evidence>
<comment type="caution">
    <text evidence="6">The sequence shown here is derived from an EMBL/GenBank/DDBJ whole genome shotgun (WGS) entry which is preliminary data.</text>
</comment>
<reference evidence="6" key="1">
    <citation type="submission" date="2021-02" db="EMBL/GenBank/DDBJ databases">
        <authorList>
            <person name="Dougan E. K."/>
            <person name="Rhodes N."/>
            <person name="Thang M."/>
            <person name="Chan C."/>
        </authorList>
    </citation>
    <scope>NUCLEOTIDE SEQUENCE</scope>
</reference>
<dbReference type="GO" id="GO:0016567">
    <property type="term" value="P:protein ubiquitination"/>
    <property type="evidence" value="ECO:0007669"/>
    <property type="project" value="TreeGrafter"/>
</dbReference>
<evidence type="ECO:0000256" key="3">
    <source>
        <dbReference type="ARBA" id="ARBA00022833"/>
    </source>
</evidence>
<name>A0A813GX78_POLGL</name>
<dbReference type="SMART" id="SM00184">
    <property type="entry name" value="RING"/>
    <property type="match status" value="1"/>
</dbReference>
<dbReference type="GO" id="GO:0061630">
    <property type="term" value="F:ubiquitin protein ligase activity"/>
    <property type="evidence" value="ECO:0007669"/>
    <property type="project" value="TreeGrafter"/>
</dbReference>
<dbReference type="PANTHER" id="PTHR45969:SF69">
    <property type="entry name" value="FINGER DOMAIN PROTEIN, PUTATIVE (AFU_ORTHOLOGUE AFUA_3G12190)-RELATED"/>
    <property type="match status" value="1"/>
</dbReference>
<sequence>MPPTDSVICAVCLDEIKPHERRSRAGRRTGCVHVFHWECIRQWFQVKASCPVCNTSLFDYGIYEVDPSTGRQLHHRIRPEGVRGSLHTAAATGWISSSFIDADDVLLRHILSP</sequence>